<name>A0ABN8GKT4_9BACL</name>
<evidence type="ECO:0000256" key="1">
    <source>
        <dbReference type="SAM" id="SignalP"/>
    </source>
</evidence>
<dbReference type="RefSeq" id="WP_236343761.1">
    <property type="nucleotide sequence ID" value="NZ_CAKMMF010000019.1"/>
</dbReference>
<dbReference type="Proteomes" id="UP000838686">
    <property type="component" value="Unassembled WGS sequence"/>
</dbReference>
<accession>A0ABN8GKT4</accession>
<comment type="caution">
    <text evidence="2">The sequence shown here is derived from an EMBL/GenBank/DDBJ whole genome shotgun (WGS) entry which is preliminary data.</text>
</comment>
<organism evidence="2 3">
    <name type="scientific">Paenibacillus plantiphilus</name>
    <dbReference type="NCBI Taxonomy" id="2905650"/>
    <lineage>
        <taxon>Bacteria</taxon>
        <taxon>Bacillati</taxon>
        <taxon>Bacillota</taxon>
        <taxon>Bacilli</taxon>
        <taxon>Bacillales</taxon>
        <taxon>Paenibacillaceae</taxon>
        <taxon>Paenibacillus</taxon>
    </lineage>
</organism>
<dbReference type="EMBL" id="CAKMMF010000019">
    <property type="protein sequence ID" value="CAH1211583.1"/>
    <property type="molecule type" value="Genomic_DNA"/>
</dbReference>
<evidence type="ECO:0000313" key="2">
    <source>
        <dbReference type="EMBL" id="CAH1211583.1"/>
    </source>
</evidence>
<reference evidence="2" key="1">
    <citation type="submission" date="2022-01" db="EMBL/GenBank/DDBJ databases">
        <authorList>
            <person name="Criscuolo A."/>
        </authorList>
    </citation>
    <scope>NUCLEOTIDE SEQUENCE</scope>
    <source>
        <strain evidence="2">CIP111893</strain>
    </source>
</reference>
<protein>
    <submittedName>
        <fullName evidence="2">Uncharacterized protein</fullName>
    </submittedName>
</protein>
<feature type="signal peptide" evidence="1">
    <location>
        <begin position="1"/>
        <end position="23"/>
    </location>
</feature>
<proteinExistence type="predicted"/>
<gene>
    <name evidence="2" type="ORF">PAECIP111893_03434</name>
</gene>
<keyword evidence="3" id="KW-1185">Reference proteome</keyword>
<feature type="chain" id="PRO_5047358063" evidence="1">
    <location>
        <begin position="24"/>
        <end position="92"/>
    </location>
</feature>
<sequence length="92" mass="10209">MIKPFIIAAAVVVLSVGSSAVVAQSTKGEVEPKQHNKPLLAYAPISKQDFIRMEKIIQYVNKGKLPVSALKDAQPLLDRHPEYLHKHIAVQR</sequence>
<keyword evidence="1" id="KW-0732">Signal</keyword>
<evidence type="ECO:0000313" key="3">
    <source>
        <dbReference type="Proteomes" id="UP000838686"/>
    </source>
</evidence>